<sequence length="40" mass="4410">MRAEKELVRTSGTQIDFYDAEATAAEAAGRVAAHFIRTRV</sequence>
<keyword evidence="2" id="KW-1185">Reference proteome</keyword>
<reference evidence="2" key="1">
    <citation type="submission" date="2016-10" db="EMBL/GenBank/DDBJ databases">
        <authorList>
            <person name="Varghese N."/>
        </authorList>
    </citation>
    <scope>NUCLEOTIDE SEQUENCE [LARGE SCALE GENOMIC DNA]</scope>
    <source>
        <strain evidence="2">DSM 45096 / BCRC 16803 / CGMCC 4.1857 / CIP 109030 / JCM 12277 / KCTC 19219 / NBRC 100920 / 33214</strain>
    </source>
</reference>
<dbReference type="RefSeq" id="WP_269083981.1">
    <property type="nucleotide sequence ID" value="NZ_BBPN01000035.1"/>
</dbReference>
<evidence type="ECO:0000313" key="2">
    <source>
        <dbReference type="Proteomes" id="UP000183015"/>
    </source>
</evidence>
<dbReference type="AlphaFoldDB" id="A0A1H7TVG1"/>
<name>A0A1H7TVG1_STRJI</name>
<proteinExistence type="predicted"/>
<protein>
    <submittedName>
        <fullName evidence="1">Uncharacterized protein</fullName>
    </submittedName>
</protein>
<dbReference type="EMBL" id="FOAZ01000014">
    <property type="protein sequence ID" value="SEL88643.1"/>
    <property type="molecule type" value="Genomic_DNA"/>
</dbReference>
<evidence type="ECO:0000313" key="1">
    <source>
        <dbReference type="EMBL" id="SEL88643.1"/>
    </source>
</evidence>
<accession>A0A1H7TVG1</accession>
<dbReference type="Proteomes" id="UP000183015">
    <property type="component" value="Unassembled WGS sequence"/>
</dbReference>
<gene>
    <name evidence="1" type="ORF">SAMN05414137_114225</name>
</gene>
<organism evidence="1 2">
    <name type="scientific">Streptacidiphilus jiangxiensis</name>
    <dbReference type="NCBI Taxonomy" id="235985"/>
    <lineage>
        <taxon>Bacteria</taxon>
        <taxon>Bacillati</taxon>
        <taxon>Actinomycetota</taxon>
        <taxon>Actinomycetes</taxon>
        <taxon>Kitasatosporales</taxon>
        <taxon>Streptomycetaceae</taxon>
        <taxon>Streptacidiphilus</taxon>
    </lineage>
</organism>